<sequence>MNDSPSPLSRRKFLRDTAVTAGAAGMLGAMVSRAAAYPTAARSADPTGTALAVATICTDGFSNHHHDPAFRLVPQTGFTNVEFNLWYPDLLTPRYIDSLAERCAASDLRPVSLQGSSFGGEGRNAVIHDVAHKLWFMEQARRLGCRRVKFTGAPRDTHGGIEHVIKVCRELAPAAEAMDVLLLLENHARNVLERPEDYAEIFAAIDSSHVGMCLDTCHFEGAGITLTSVVAQFRDRIQHVDLKDCAAFGKGHQTVVFGEGVTDFDPFLRDLIDGGYTGYLVVEMAWNQPRAPIAANLSAAREMFTPYVRD</sequence>
<dbReference type="Proteomes" id="UP001218638">
    <property type="component" value="Chromosome"/>
</dbReference>
<dbReference type="PANTHER" id="PTHR12110">
    <property type="entry name" value="HYDROXYPYRUVATE ISOMERASE"/>
    <property type="match status" value="1"/>
</dbReference>
<evidence type="ECO:0000313" key="2">
    <source>
        <dbReference type="EMBL" id="WED65984.1"/>
    </source>
</evidence>
<dbReference type="Gene3D" id="3.20.20.150">
    <property type="entry name" value="Divalent-metal-dependent TIM barrel enzymes"/>
    <property type="match status" value="1"/>
</dbReference>
<dbReference type="EMBL" id="CP119075">
    <property type="protein sequence ID" value="WED65984.1"/>
    <property type="molecule type" value="Genomic_DNA"/>
</dbReference>
<evidence type="ECO:0000259" key="1">
    <source>
        <dbReference type="Pfam" id="PF01261"/>
    </source>
</evidence>
<dbReference type="Pfam" id="PF01261">
    <property type="entry name" value="AP_endonuc_2"/>
    <property type="match status" value="1"/>
</dbReference>
<feature type="domain" description="Xylose isomerase-like TIM barrel" evidence="1">
    <location>
        <begin position="71"/>
        <end position="295"/>
    </location>
</feature>
<organism evidence="2 3">
    <name type="scientific">Synoicihabitans lomoniglobus</name>
    <dbReference type="NCBI Taxonomy" id="2909285"/>
    <lineage>
        <taxon>Bacteria</taxon>
        <taxon>Pseudomonadati</taxon>
        <taxon>Verrucomicrobiota</taxon>
        <taxon>Opitutia</taxon>
        <taxon>Opitutales</taxon>
        <taxon>Opitutaceae</taxon>
        <taxon>Synoicihabitans</taxon>
    </lineage>
</organism>
<dbReference type="InterPro" id="IPR050312">
    <property type="entry name" value="IolE/XylAMocC-like"/>
</dbReference>
<gene>
    <name evidence="2" type="ORF">PXH66_03860</name>
</gene>
<protein>
    <submittedName>
        <fullName evidence="2">TIM barrel protein</fullName>
    </submittedName>
</protein>
<proteinExistence type="predicted"/>
<dbReference type="InterPro" id="IPR019546">
    <property type="entry name" value="TAT_signal_bac_arc"/>
</dbReference>
<dbReference type="NCBIfam" id="TIGR01409">
    <property type="entry name" value="TAT_signal_seq"/>
    <property type="match status" value="1"/>
</dbReference>
<dbReference type="GO" id="GO:0008270">
    <property type="term" value="F:zinc ion binding"/>
    <property type="evidence" value="ECO:0007669"/>
    <property type="project" value="InterPro"/>
</dbReference>
<dbReference type="InterPro" id="IPR006311">
    <property type="entry name" value="TAT_signal"/>
</dbReference>
<keyword evidence="3" id="KW-1185">Reference proteome</keyword>
<evidence type="ECO:0000313" key="3">
    <source>
        <dbReference type="Proteomes" id="UP001218638"/>
    </source>
</evidence>
<dbReference type="AlphaFoldDB" id="A0AAF0I386"/>
<dbReference type="InterPro" id="IPR036237">
    <property type="entry name" value="Xyl_isomerase-like_sf"/>
</dbReference>
<dbReference type="SUPFAM" id="SSF51658">
    <property type="entry name" value="Xylose isomerase-like"/>
    <property type="match status" value="1"/>
</dbReference>
<name>A0AAF0I386_9BACT</name>
<dbReference type="RefSeq" id="WP_330931173.1">
    <property type="nucleotide sequence ID" value="NZ_CP119075.1"/>
</dbReference>
<dbReference type="KEGG" id="slom:PXH66_03860"/>
<dbReference type="InterPro" id="IPR018246">
    <property type="entry name" value="AP_endonuc_F2_Zn_BS"/>
</dbReference>
<dbReference type="PROSITE" id="PS00730">
    <property type="entry name" value="AP_NUCLEASE_F2_2"/>
    <property type="match status" value="1"/>
</dbReference>
<accession>A0AAF0I386</accession>
<dbReference type="PROSITE" id="PS51318">
    <property type="entry name" value="TAT"/>
    <property type="match status" value="1"/>
</dbReference>
<dbReference type="InterPro" id="IPR013022">
    <property type="entry name" value="Xyl_isomerase-like_TIM-brl"/>
</dbReference>
<reference evidence="2" key="1">
    <citation type="submission" date="2023-03" db="EMBL/GenBank/DDBJ databases">
        <title>Lomoglobus Profundus gen. nov., sp. nov., a novel member of the phylum Verrucomicrobia, isolated from deep-marine sediment of South China Sea.</title>
        <authorList>
            <person name="Ahmad T."/>
            <person name="Ishaq S.E."/>
            <person name="Wang F."/>
        </authorList>
    </citation>
    <scope>NUCLEOTIDE SEQUENCE</scope>
    <source>
        <strain evidence="2">LMO-M01</strain>
    </source>
</reference>